<evidence type="ECO:0000313" key="2">
    <source>
        <dbReference type="EMBL" id="NYS77474.1"/>
    </source>
</evidence>
<keyword evidence="3" id="KW-1185">Reference proteome</keyword>
<evidence type="ECO:0000313" key="3">
    <source>
        <dbReference type="Proteomes" id="UP000526892"/>
    </source>
</evidence>
<evidence type="ECO:0008006" key="4">
    <source>
        <dbReference type="Google" id="ProtNLM"/>
    </source>
</evidence>
<sequence>MKVTLRSCRAFSFPDGTLKDEDKRMVVWWYGPVTKNLPAGSVPKVAVFFRYLDDQNNLGKITKRDLALTHLGLLRIGSVWRKGACETYFPHDKAKFDVSFSEGGWQLITFADLKSSYLSSEAEADITKYLSETRNHKTYFINFFLPNGKHLLIPCVEFFSRCYGSSSEVNRVLATYPWKGVKERLFKPLDEPPQPGTWPIKLNWRMHKGDAILLAHILYDPYAKLAAKNIYSYIEADFLAGKSYSLLRATPWFQGEGQLAVSGISIDGGNAFLALRVLGSSQPGGTTIQREKEQRVATDEGKDNDDSINLPSKRQPGIGEIIDLTDDTEPDHGSSWLDIEEEKFAVLGKPREVIDKWRDRNSSANRQSTPKPGDENRFSTGEAFGAGKDVGKAHLYTSLEMESQGILRDMWTAFRYLHKSHPNRIRKVEWFTFENGFSAYSEPKLIQFNPIEDDTNITTSVKHWPFIDYDKQKLRGALVIRVMSDTKYIYIIEIQRKHIASSADSNEVDEETISGLCFVLDDDAVFDEWLRRLLSEIRYKKGIFKKVLNRCPGHADAFVHRRSTNDSVFCEAAAKNALRKMGLKL</sequence>
<proteinExistence type="predicted"/>
<feature type="compositionally biased region" description="Basic and acidic residues" evidence="1">
    <location>
        <begin position="289"/>
        <end position="305"/>
    </location>
</feature>
<organism evidence="2 3">
    <name type="scientific">Vreelandella glaciei</name>
    <dbReference type="NCBI Taxonomy" id="186761"/>
    <lineage>
        <taxon>Bacteria</taxon>
        <taxon>Pseudomonadati</taxon>
        <taxon>Pseudomonadota</taxon>
        <taxon>Gammaproteobacteria</taxon>
        <taxon>Oceanospirillales</taxon>
        <taxon>Halomonadaceae</taxon>
        <taxon>Vreelandella</taxon>
    </lineage>
</organism>
<feature type="region of interest" description="Disordered" evidence="1">
    <location>
        <begin position="283"/>
        <end position="318"/>
    </location>
</feature>
<name>A0A7Z0RXM0_9GAMM</name>
<evidence type="ECO:0000256" key="1">
    <source>
        <dbReference type="SAM" id="MobiDB-lite"/>
    </source>
</evidence>
<protein>
    <recommendedName>
        <fullName evidence="4">TnsE C-terminal domain-containing protein</fullName>
    </recommendedName>
</protein>
<accession>A0A7Z0RXM0</accession>
<reference evidence="2 3" key="1">
    <citation type="journal article" date="2003" name="Extremophiles">
        <title>Halomonas glaciei sp. nov. isolated from fast ice of Adelie Land, Antarctica.</title>
        <authorList>
            <person name="Reddy G.S."/>
            <person name="Raghavan P.U."/>
            <person name="Sarita N.B."/>
            <person name="Prakash J.S."/>
            <person name="Nagesh N."/>
            <person name="Delille D."/>
            <person name="Shivaji S."/>
        </authorList>
    </citation>
    <scope>NUCLEOTIDE SEQUENCE [LARGE SCALE GENOMIC DNA]</scope>
    <source>
        <strain evidence="2 3">DD39</strain>
    </source>
</reference>
<feature type="region of interest" description="Disordered" evidence="1">
    <location>
        <begin position="357"/>
        <end position="382"/>
    </location>
</feature>
<dbReference type="AlphaFoldDB" id="A0A7Z0RXM0"/>
<dbReference type="Proteomes" id="UP000526892">
    <property type="component" value="Unassembled WGS sequence"/>
</dbReference>
<dbReference type="RefSeq" id="WP_179915604.1">
    <property type="nucleotide sequence ID" value="NZ_JACCDE010000008.1"/>
</dbReference>
<comment type="caution">
    <text evidence="2">The sequence shown here is derived from an EMBL/GenBank/DDBJ whole genome shotgun (WGS) entry which is preliminary data.</text>
</comment>
<gene>
    <name evidence="2" type="ORF">HZS80_07035</name>
</gene>
<dbReference type="EMBL" id="JACCDE010000008">
    <property type="protein sequence ID" value="NYS77474.1"/>
    <property type="molecule type" value="Genomic_DNA"/>
</dbReference>